<dbReference type="AlphaFoldDB" id="A0A2T8IF25"/>
<protein>
    <submittedName>
        <fullName evidence="2">Uncharacterized protein</fullName>
    </submittedName>
</protein>
<accession>A0A2T8IF25</accession>
<feature type="compositionally biased region" description="Acidic residues" evidence="1">
    <location>
        <begin position="147"/>
        <end position="159"/>
    </location>
</feature>
<dbReference type="Proteomes" id="UP000243499">
    <property type="component" value="Chromosome 6"/>
</dbReference>
<dbReference type="Gramene" id="PVH36282">
    <property type="protein sequence ID" value="PVH36282"/>
    <property type="gene ID" value="PAHAL_6G038300"/>
</dbReference>
<evidence type="ECO:0000256" key="1">
    <source>
        <dbReference type="SAM" id="MobiDB-lite"/>
    </source>
</evidence>
<feature type="region of interest" description="Disordered" evidence="1">
    <location>
        <begin position="145"/>
        <end position="172"/>
    </location>
</feature>
<gene>
    <name evidence="2" type="ORF">PAHAL_6G038300</name>
</gene>
<sequence length="172" mass="17961">MGINPNPIRLLCTASGGRRTTGIVARKKALESRPPVPVASRVTLPYQRLPLALICFFPPATLRHPSTCVPDVSDPCIPFFYVATCTRPSVSDRRKVGGGGGGGSTGGGGEAALLIPGGRWPVAGTRRRPGLKADSGAAVATGRVVDEGVEEDAEVDRLEEEEKRCGSSALLQ</sequence>
<dbReference type="EMBL" id="CM008051">
    <property type="protein sequence ID" value="PVH36282.1"/>
    <property type="molecule type" value="Genomic_DNA"/>
</dbReference>
<organism evidence="2">
    <name type="scientific">Panicum hallii</name>
    <dbReference type="NCBI Taxonomy" id="206008"/>
    <lineage>
        <taxon>Eukaryota</taxon>
        <taxon>Viridiplantae</taxon>
        <taxon>Streptophyta</taxon>
        <taxon>Embryophyta</taxon>
        <taxon>Tracheophyta</taxon>
        <taxon>Spermatophyta</taxon>
        <taxon>Magnoliopsida</taxon>
        <taxon>Liliopsida</taxon>
        <taxon>Poales</taxon>
        <taxon>Poaceae</taxon>
        <taxon>PACMAD clade</taxon>
        <taxon>Panicoideae</taxon>
        <taxon>Panicodae</taxon>
        <taxon>Paniceae</taxon>
        <taxon>Panicinae</taxon>
        <taxon>Panicum</taxon>
        <taxon>Panicum sect. Panicum</taxon>
    </lineage>
</organism>
<reference evidence="2" key="1">
    <citation type="submission" date="2018-04" db="EMBL/GenBank/DDBJ databases">
        <title>WGS assembly of Panicum hallii.</title>
        <authorList>
            <person name="Lovell J."/>
            <person name="Jenkins J."/>
            <person name="Lowry D."/>
            <person name="Mamidi S."/>
            <person name="Sreedasyam A."/>
            <person name="Weng X."/>
            <person name="Barry K."/>
            <person name="Bonette J."/>
            <person name="Campitelli B."/>
            <person name="Daum C."/>
            <person name="Gordon S."/>
            <person name="Gould B."/>
            <person name="Lipzen A."/>
            <person name="Macqueen A."/>
            <person name="Palacio-Mejia J."/>
            <person name="Plott C."/>
            <person name="Shakirov E."/>
            <person name="Shu S."/>
            <person name="Yoshinaga Y."/>
            <person name="Zane M."/>
            <person name="Rokhsar D."/>
            <person name="Grimwood J."/>
            <person name="Schmutz J."/>
            <person name="Juenger T."/>
        </authorList>
    </citation>
    <scope>NUCLEOTIDE SEQUENCE [LARGE SCALE GENOMIC DNA]</scope>
    <source>
        <strain evidence="2">FIL2</strain>
    </source>
</reference>
<proteinExistence type="predicted"/>
<evidence type="ECO:0000313" key="2">
    <source>
        <dbReference type="EMBL" id="PVH36282.1"/>
    </source>
</evidence>
<name>A0A2T8IF25_9POAL</name>